<dbReference type="GO" id="GO:0005096">
    <property type="term" value="F:GTPase activator activity"/>
    <property type="evidence" value="ECO:0007669"/>
    <property type="project" value="UniProtKB-KW"/>
</dbReference>
<evidence type="ECO:0000313" key="4">
    <source>
        <dbReference type="EMBL" id="CEM44363.1"/>
    </source>
</evidence>
<dbReference type="PANTHER" id="PTHR24113">
    <property type="entry name" value="RAN GTPASE-ACTIVATING PROTEIN 1"/>
    <property type="match status" value="1"/>
</dbReference>
<reference evidence="4" key="1">
    <citation type="submission" date="2014-11" db="EMBL/GenBank/DDBJ databases">
        <authorList>
            <person name="Otto D Thomas"/>
            <person name="Naeem Raeece"/>
        </authorList>
    </citation>
    <scope>NUCLEOTIDE SEQUENCE</scope>
</reference>
<dbReference type="GO" id="GO:0005634">
    <property type="term" value="C:nucleus"/>
    <property type="evidence" value="ECO:0007669"/>
    <property type="project" value="TreeGrafter"/>
</dbReference>
<dbReference type="AlphaFoldDB" id="A0A0G4HJL1"/>
<dbReference type="InterPro" id="IPR001611">
    <property type="entry name" value="Leu-rich_rpt"/>
</dbReference>
<dbReference type="GO" id="GO:0048471">
    <property type="term" value="C:perinuclear region of cytoplasm"/>
    <property type="evidence" value="ECO:0007669"/>
    <property type="project" value="TreeGrafter"/>
</dbReference>
<organism evidence="4">
    <name type="scientific">Chromera velia CCMP2878</name>
    <dbReference type="NCBI Taxonomy" id="1169474"/>
    <lineage>
        <taxon>Eukaryota</taxon>
        <taxon>Sar</taxon>
        <taxon>Alveolata</taxon>
        <taxon>Colpodellida</taxon>
        <taxon>Chromeraceae</taxon>
        <taxon>Chromera</taxon>
    </lineage>
</organism>
<evidence type="ECO:0000256" key="1">
    <source>
        <dbReference type="ARBA" id="ARBA00022468"/>
    </source>
</evidence>
<proteinExistence type="predicted"/>
<dbReference type="Pfam" id="PF13516">
    <property type="entry name" value="LRR_6"/>
    <property type="match status" value="4"/>
</dbReference>
<gene>
    <name evidence="4" type="ORF">Cvel_28297</name>
</gene>
<dbReference type="PhylomeDB" id="A0A0G4HJL1"/>
<dbReference type="Gene3D" id="3.80.10.10">
    <property type="entry name" value="Ribonuclease Inhibitor"/>
    <property type="match status" value="3"/>
</dbReference>
<dbReference type="EMBL" id="CDMZ01002908">
    <property type="protein sequence ID" value="CEM44363.1"/>
    <property type="molecule type" value="Genomic_DNA"/>
</dbReference>
<dbReference type="InterPro" id="IPR032675">
    <property type="entry name" value="LRR_dom_sf"/>
</dbReference>
<evidence type="ECO:0000256" key="2">
    <source>
        <dbReference type="ARBA" id="ARBA00022614"/>
    </source>
</evidence>
<dbReference type="GO" id="GO:0031267">
    <property type="term" value="F:small GTPase binding"/>
    <property type="evidence" value="ECO:0007669"/>
    <property type="project" value="TreeGrafter"/>
</dbReference>
<evidence type="ECO:0000256" key="3">
    <source>
        <dbReference type="ARBA" id="ARBA00022737"/>
    </source>
</evidence>
<dbReference type="VEuPathDB" id="CryptoDB:Cvel_28297"/>
<keyword evidence="1" id="KW-0343">GTPase activation</keyword>
<dbReference type="InterPro" id="IPR027038">
    <property type="entry name" value="RanGap"/>
</dbReference>
<dbReference type="GO" id="GO:0005829">
    <property type="term" value="C:cytosol"/>
    <property type="evidence" value="ECO:0007669"/>
    <property type="project" value="TreeGrafter"/>
</dbReference>
<sequence length="958" mass="100773">MRALQAQKQQSRRSAQSFVMCVRIQRWTVSDLLCSPGSFGVGWVLSVLVKMRRLDVPVPILDLSVCNLKCSDLHMLLSFLPSRTPSSSSGGGGETKGGISNSLEALRCGPRVCRAPLLSVLGLFLQRLKFEGGPGPGGRQKKGEGQWLKTFDLSGNQLRGESLEVLGSVLRLHWLPHLTTLDLSRNPLGPGGLKALSRGIAGGPVLSLQTLRLSDVRAKTEGISVLCEALKAKKTINLESLDLSQNEMGGHGLKHLSAAVTASAVPCLRVLILRDNRLFSDSNLNALSEMLSSEFLPNLEQMDLSENEICPRGASMISSALKTGNLSKLRKIKLVSTLLSGYGVGYLADGLQEGGGPLLQSLDLSGDSHMPCGKGWGNTGLALAKVLRSGRVPRMSALVLRERQDVVGQGVLELCRSLAVSCTPLLSWLELDFREEEGSDGSKEGEAVRRLAGGIREGKLPMLENVHVDVSRAGVSGEAVKDLGLALGSGGVSGLVSLSLIWRETGDEGVGGIAEGLGMGGLPCLRDLSLKMMCGGQEGEACRGLGRVLGSGKIPSLQKFTLGSQLNSGFAFLCEGLSLSLGGEGGAGLSGPASSLSVDLSVWTGLQEEKQGAHGLISCLVKGGFKGLRKIRFVNHLRLDSETGGRLGAAFTSGSACLNQLEEMVFGGSIFGGGARAQEEGMASFLSGMAGGGGRVPSLHTVDMENTALCASGVRALSEVIGKGQVPSLRDLRVRWENVGREGVRAFGSAVSSRYGSTLRNLRVKLQHHALSDEETVEEMKEFGAILSCHSLSGLEGLVFRGTVGIEGMSALAVGLGRGDLASLRFLQIANPLSAERVACLAECLSASKLPSLKQLVFKGTGLKNKGLTALVDVLRKCDDPPPLEELNLEGNEIGDQGAAALTSLLGSGHIPSLTLVSLRNNDRGIMSASSSGMENPGVVYDLLPEAFPDIVEIQKIS</sequence>
<protein>
    <submittedName>
        <fullName evidence="4">Uncharacterized protein</fullName>
    </submittedName>
</protein>
<dbReference type="GO" id="GO:0006913">
    <property type="term" value="P:nucleocytoplasmic transport"/>
    <property type="evidence" value="ECO:0007669"/>
    <property type="project" value="TreeGrafter"/>
</dbReference>
<accession>A0A0G4HJL1</accession>
<name>A0A0G4HJL1_9ALVE</name>
<keyword evidence="3" id="KW-0677">Repeat</keyword>
<keyword evidence="2" id="KW-0433">Leucine-rich repeat</keyword>
<dbReference type="SUPFAM" id="SSF52047">
    <property type="entry name" value="RNI-like"/>
    <property type="match status" value="2"/>
</dbReference>
<dbReference type="SMART" id="SM00368">
    <property type="entry name" value="LRR_RI"/>
    <property type="match status" value="10"/>
</dbReference>
<dbReference type="PANTHER" id="PTHR24113:SF12">
    <property type="entry name" value="RAN GTPASE-ACTIVATING PROTEIN 1"/>
    <property type="match status" value="1"/>
</dbReference>